<gene>
    <name evidence="2" type="ORF">FIBSPDRAFT_884622</name>
</gene>
<dbReference type="OrthoDB" id="3065650at2759"/>
<feature type="compositionally biased region" description="Basic and acidic residues" evidence="1">
    <location>
        <begin position="11"/>
        <end position="23"/>
    </location>
</feature>
<evidence type="ECO:0000313" key="2">
    <source>
        <dbReference type="EMBL" id="KZP29969.1"/>
    </source>
</evidence>
<dbReference type="Proteomes" id="UP000076532">
    <property type="component" value="Unassembled WGS sequence"/>
</dbReference>
<name>A0A166SY11_9AGAM</name>
<dbReference type="AlphaFoldDB" id="A0A166SY11"/>
<dbReference type="EMBL" id="KV417496">
    <property type="protein sequence ID" value="KZP29969.1"/>
    <property type="molecule type" value="Genomic_DNA"/>
</dbReference>
<proteinExistence type="predicted"/>
<accession>A0A166SY11</accession>
<feature type="compositionally biased region" description="Basic and acidic residues" evidence="1">
    <location>
        <begin position="32"/>
        <end position="41"/>
    </location>
</feature>
<protein>
    <submittedName>
        <fullName evidence="2">Uncharacterized protein</fullName>
    </submittedName>
</protein>
<sequence>MQRPATVRGNFSDKNRSQRAEGHARKRTKAKKMVEGHERNFGHQSSGPSQASANFRTRAAGRGQFRAVPETTSLLGTFQFALLPPRAFLYAFSHLELPSEVGDGKLCLSIRSSSLFQQLKAGLPQFQQAMKLFTKRQVVNDESDSGEA</sequence>
<keyword evidence="3" id="KW-1185">Reference proteome</keyword>
<evidence type="ECO:0000313" key="3">
    <source>
        <dbReference type="Proteomes" id="UP000076532"/>
    </source>
</evidence>
<evidence type="ECO:0000256" key="1">
    <source>
        <dbReference type="SAM" id="MobiDB-lite"/>
    </source>
</evidence>
<feature type="compositionally biased region" description="Polar residues" evidence="1">
    <location>
        <begin position="42"/>
        <end position="55"/>
    </location>
</feature>
<feature type="region of interest" description="Disordered" evidence="1">
    <location>
        <begin position="1"/>
        <end position="58"/>
    </location>
</feature>
<reference evidence="2 3" key="1">
    <citation type="journal article" date="2016" name="Mol. Biol. Evol.">
        <title>Comparative Genomics of Early-Diverging Mushroom-Forming Fungi Provides Insights into the Origins of Lignocellulose Decay Capabilities.</title>
        <authorList>
            <person name="Nagy L.G."/>
            <person name="Riley R."/>
            <person name="Tritt A."/>
            <person name="Adam C."/>
            <person name="Daum C."/>
            <person name="Floudas D."/>
            <person name="Sun H."/>
            <person name="Yadav J.S."/>
            <person name="Pangilinan J."/>
            <person name="Larsson K.H."/>
            <person name="Matsuura K."/>
            <person name="Barry K."/>
            <person name="Labutti K."/>
            <person name="Kuo R."/>
            <person name="Ohm R.A."/>
            <person name="Bhattacharya S.S."/>
            <person name="Shirouzu T."/>
            <person name="Yoshinaga Y."/>
            <person name="Martin F.M."/>
            <person name="Grigoriev I.V."/>
            <person name="Hibbett D.S."/>
        </authorList>
    </citation>
    <scope>NUCLEOTIDE SEQUENCE [LARGE SCALE GENOMIC DNA]</scope>
    <source>
        <strain evidence="2 3">CBS 109695</strain>
    </source>
</reference>
<organism evidence="2 3">
    <name type="scientific">Athelia psychrophila</name>
    <dbReference type="NCBI Taxonomy" id="1759441"/>
    <lineage>
        <taxon>Eukaryota</taxon>
        <taxon>Fungi</taxon>
        <taxon>Dikarya</taxon>
        <taxon>Basidiomycota</taxon>
        <taxon>Agaricomycotina</taxon>
        <taxon>Agaricomycetes</taxon>
        <taxon>Agaricomycetidae</taxon>
        <taxon>Atheliales</taxon>
        <taxon>Atheliaceae</taxon>
        <taxon>Athelia</taxon>
    </lineage>
</organism>